<dbReference type="SUPFAM" id="SSF46689">
    <property type="entry name" value="Homeodomain-like"/>
    <property type="match status" value="1"/>
</dbReference>
<dbReference type="SUPFAM" id="SSF48498">
    <property type="entry name" value="Tetracyclin repressor-like, C-terminal domain"/>
    <property type="match status" value="1"/>
</dbReference>
<dbReference type="GO" id="GO:0003700">
    <property type="term" value="F:DNA-binding transcription factor activity"/>
    <property type="evidence" value="ECO:0007669"/>
    <property type="project" value="TreeGrafter"/>
</dbReference>
<feature type="domain" description="HTH tetR-type" evidence="5">
    <location>
        <begin position="5"/>
        <end position="65"/>
    </location>
</feature>
<dbReference type="Pfam" id="PF00440">
    <property type="entry name" value="TetR_N"/>
    <property type="match status" value="1"/>
</dbReference>
<dbReference type="PANTHER" id="PTHR30055">
    <property type="entry name" value="HTH-TYPE TRANSCRIPTIONAL REGULATOR RUTR"/>
    <property type="match status" value="1"/>
</dbReference>
<dbReference type="EMBL" id="BOOG01000027">
    <property type="protein sequence ID" value="GIH70915.1"/>
    <property type="molecule type" value="Genomic_DNA"/>
</dbReference>
<evidence type="ECO:0000256" key="1">
    <source>
        <dbReference type="ARBA" id="ARBA00023015"/>
    </source>
</evidence>
<proteinExistence type="predicted"/>
<accession>A0A8J3R9T1</accession>
<evidence type="ECO:0000259" key="5">
    <source>
        <dbReference type="PROSITE" id="PS50977"/>
    </source>
</evidence>
<dbReference type="PANTHER" id="PTHR30055:SF151">
    <property type="entry name" value="TRANSCRIPTIONAL REGULATORY PROTEIN"/>
    <property type="match status" value="1"/>
</dbReference>
<dbReference type="InterPro" id="IPR009057">
    <property type="entry name" value="Homeodomain-like_sf"/>
</dbReference>
<evidence type="ECO:0000256" key="3">
    <source>
        <dbReference type="ARBA" id="ARBA00023163"/>
    </source>
</evidence>
<keyword evidence="1" id="KW-0805">Transcription regulation</keyword>
<dbReference type="InterPro" id="IPR025996">
    <property type="entry name" value="MT1864/Rv1816-like_C"/>
</dbReference>
<name>A0A8J3R9T1_9ACTN</name>
<gene>
    <name evidence="6" type="ORF">Mth01_31680</name>
</gene>
<dbReference type="RefSeq" id="WP_204016623.1">
    <property type="nucleotide sequence ID" value="NZ_BOOG01000027.1"/>
</dbReference>
<evidence type="ECO:0000313" key="7">
    <source>
        <dbReference type="Proteomes" id="UP000610966"/>
    </source>
</evidence>
<dbReference type="InterPro" id="IPR050109">
    <property type="entry name" value="HTH-type_TetR-like_transc_reg"/>
</dbReference>
<keyword evidence="3" id="KW-0804">Transcription</keyword>
<protein>
    <submittedName>
        <fullName evidence="6">TetR family transcriptional regulator</fullName>
    </submittedName>
</protein>
<dbReference type="GO" id="GO:0000976">
    <property type="term" value="F:transcription cis-regulatory region binding"/>
    <property type="evidence" value="ECO:0007669"/>
    <property type="project" value="TreeGrafter"/>
</dbReference>
<dbReference type="Pfam" id="PF13305">
    <property type="entry name" value="TetR_C_33"/>
    <property type="match status" value="1"/>
</dbReference>
<dbReference type="Proteomes" id="UP000610966">
    <property type="component" value="Unassembled WGS sequence"/>
</dbReference>
<reference evidence="6" key="1">
    <citation type="submission" date="2021-01" db="EMBL/GenBank/DDBJ databases">
        <title>Whole genome shotgun sequence of Sphaerimonospora thailandensis NBRC 107569.</title>
        <authorList>
            <person name="Komaki H."/>
            <person name="Tamura T."/>
        </authorList>
    </citation>
    <scope>NUCLEOTIDE SEQUENCE</scope>
    <source>
        <strain evidence="6">NBRC 107569</strain>
    </source>
</reference>
<keyword evidence="2 4" id="KW-0238">DNA-binding</keyword>
<feature type="DNA-binding region" description="H-T-H motif" evidence="4">
    <location>
        <begin position="28"/>
        <end position="47"/>
    </location>
</feature>
<dbReference type="Gene3D" id="1.10.10.60">
    <property type="entry name" value="Homeodomain-like"/>
    <property type="match status" value="1"/>
</dbReference>
<dbReference type="PROSITE" id="PS50977">
    <property type="entry name" value="HTH_TETR_2"/>
    <property type="match status" value="1"/>
</dbReference>
<evidence type="ECO:0000313" key="6">
    <source>
        <dbReference type="EMBL" id="GIH70915.1"/>
    </source>
</evidence>
<keyword evidence="7" id="KW-1185">Reference proteome</keyword>
<dbReference type="InterPro" id="IPR001647">
    <property type="entry name" value="HTH_TetR"/>
</dbReference>
<dbReference type="InterPro" id="IPR036271">
    <property type="entry name" value="Tet_transcr_reg_TetR-rel_C_sf"/>
</dbReference>
<organism evidence="6 7">
    <name type="scientific">Sphaerimonospora thailandensis</name>
    <dbReference type="NCBI Taxonomy" id="795644"/>
    <lineage>
        <taxon>Bacteria</taxon>
        <taxon>Bacillati</taxon>
        <taxon>Actinomycetota</taxon>
        <taxon>Actinomycetes</taxon>
        <taxon>Streptosporangiales</taxon>
        <taxon>Streptosporangiaceae</taxon>
        <taxon>Sphaerimonospora</taxon>
    </lineage>
</organism>
<dbReference type="AlphaFoldDB" id="A0A8J3R9T1"/>
<sequence>MARAGLSADAIVDLALQIIDEEGPDAVKLSAVAGRAGVATPSLYKHVRNIAELNTLVAIRVMNELADQLREAALGRSRDEAVRAFMNAWRGYAQERPGRYAALIQTPRPELAEAGERLVDLALAVLRAYGLEGQDALHATRCIRAAVHGFAVLESAGAFGLPLDLDDSYELLTQMIITMLCHSSPQQGR</sequence>
<comment type="caution">
    <text evidence="6">The sequence shown here is derived from an EMBL/GenBank/DDBJ whole genome shotgun (WGS) entry which is preliminary data.</text>
</comment>
<evidence type="ECO:0000256" key="4">
    <source>
        <dbReference type="PROSITE-ProRule" id="PRU00335"/>
    </source>
</evidence>
<dbReference type="Gene3D" id="1.10.357.10">
    <property type="entry name" value="Tetracycline Repressor, domain 2"/>
    <property type="match status" value="1"/>
</dbReference>
<evidence type="ECO:0000256" key="2">
    <source>
        <dbReference type="ARBA" id="ARBA00023125"/>
    </source>
</evidence>